<dbReference type="OrthoDB" id="10488048at2759"/>
<sequence>MVTSFTGALTQKDLTKSTATLRSFSPGRPYMDDFGAFQNLMKHSAEALQVPLEEIYKPQHSLVDILHTSSQGKIALDIIEALLSPAYMVWQTPATIPPTCKKVDKYCVQAKSLKYTTTSI</sequence>
<organism evidence="1 2">
    <name type="scientific">Platysternon megacephalum</name>
    <name type="common">big-headed turtle</name>
    <dbReference type="NCBI Taxonomy" id="55544"/>
    <lineage>
        <taxon>Eukaryota</taxon>
        <taxon>Metazoa</taxon>
        <taxon>Chordata</taxon>
        <taxon>Craniata</taxon>
        <taxon>Vertebrata</taxon>
        <taxon>Euteleostomi</taxon>
        <taxon>Archelosauria</taxon>
        <taxon>Testudinata</taxon>
        <taxon>Testudines</taxon>
        <taxon>Cryptodira</taxon>
        <taxon>Durocryptodira</taxon>
        <taxon>Testudinoidea</taxon>
        <taxon>Platysternidae</taxon>
        <taxon>Platysternon</taxon>
    </lineage>
</organism>
<evidence type="ECO:0000313" key="1">
    <source>
        <dbReference type="EMBL" id="TFK04523.1"/>
    </source>
</evidence>
<dbReference type="STRING" id="55544.A0A4D9EAX6"/>
<accession>A0A4D9EAX6</accession>
<keyword evidence="2" id="KW-1185">Reference proteome</keyword>
<dbReference type="AlphaFoldDB" id="A0A4D9EAX6"/>
<dbReference type="EMBL" id="QXTE01000136">
    <property type="protein sequence ID" value="TFK04523.1"/>
    <property type="molecule type" value="Genomic_DNA"/>
</dbReference>
<comment type="caution">
    <text evidence="1">The sequence shown here is derived from an EMBL/GenBank/DDBJ whole genome shotgun (WGS) entry which is preliminary data.</text>
</comment>
<dbReference type="Proteomes" id="UP000297703">
    <property type="component" value="Unassembled WGS sequence"/>
</dbReference>
<reference evidence="1 2" key="1">
    <citation type="submission" date="2019-04" db="EMBL/GenBank/DDBJ databases">
        <title>Draft genome of the big-headed turtle Platysternon megacephalum.</title>
        <authorList>
            <person name="Gong S."/>
        </authorList>
    </citation>
    <scope>NUCLEOTIDE SEQUENCE [LARGE SCALE GENOMIC DNA]</scope>
    <source>
        <strain evidence="1">DO16091913</strain>
        <tissue evidence="1">Muscle</tissue>
    </source>
</reference>
<gene>
    <name evidence="1" type="ORF">DR999_PMT12994</name>
</gene>
<name>A0A4D9EAX6_9SAUR</name>
<protein>
    <submittedName>
        <fullName evidence="1">Anoctamin-4</fullName>
    </submittedName>
</protein>
<evidence type="ECO:0000313" key="2">
    <source>
        <dbReference type="Proteomes" id="UP000297703"/>
    </source>
</evidence>
<reference evidence="1 2" key="2">
    <citation type="submission" date="2019-04" db="EMBL/GenBank/DDBJ databases">
        <title>The genome sequence of big-headed turtle.</title>
        <authorList>
            <person name="Gong S."/>
        </authorList>
    </citation>
    <scope>NUCLEOTIDE SEQUENCE [LARGE SCALE GENOMIC DNA]</scope>
    <source>
        <strain evidence="1">DO16091913</strain>
        <tissue evidence="1">Muscle</tissue>
    </source>
</reference>
<proteinExistence type="predicted"/>